<dbReference type="PANTHER" id="PTHR47982:SF35">
    <property type="entry name" value="PROLINE-RICH RECEPTOR-LIKE PROTEIN KINASE PERK1-RELATED"/>
    <property type="match status" value="1"/>
</dbReference>
<evidence type="ECO:0000256" key="10">
    <source>
        <dbReference type="ARBA" id="ARBA00047899"/>
    </source>
</evidence>
<evidence type="ECO:0000256" key="11">
    <source>
        <dbReference type="ARBA" id="ARBA00048679"/>
    </source>
</evidence>
<dbReference type="InterPro" id="IPR011009">
    <property type="entry name" value="Kinase-like_dom_sf"/>
</dbReference>
<keyword evidence="5" id="KW-0812">Transmembrane</keyword>
<evidence type="ECO:0000256" key="12">
    <source>
        <dbReference type="SAM" id="MobiDB-lite"/>
    </source>
</evidence>
<dbReference type="GO" id="GO:0004674">
    <property type="term" value="F:protein serine/threonine kinase activity"/>
    <property type="evidence" value="ECO:0007669"/>
    <property type="project" value="UniProtKB-KW"/>
</dbReference>
<keyword evidence="9" id="KW-0472">Membrane</keyword>
<evidence type="ECO:0000256" key="9">
    <source>
        <dbReference type="ARBA" id="ARBA00023136"/>
    </source>
</evidence>
<dbReference type="EMBL" id="GISG01089376">
    <property type="protein sequence ID" value="MBA4634090.1"/>
    <property type="molecule type" value="Transcribed_RNA"/>
</dbReference>
<evidence type="ECO:0000256" key="8">
    <source>
        <dbReference type="ARBA" id="ARBA00022989"/>
    </source>
</evidence>
<feature type="compositionally biased region" description="Polar residues" evidence="12">
    <location>
        <begin position="170"/>
        <end position="184"/>
    </location>
</feature>
<keyword evidence="14" id="KW-0418">Kinase</keyword>
<keyword evidence="3" id="KW-0723">Serine/threonine-protein kinase</keyword>
<sequence>MILEMTNYHNSYLDPEYALSGKLTEKSDVFSYGVVLIELITGHRPYDVAEPFMEEGLVQWARPLLTEALETRSFTLLVDPKLEKYDASEMAQMVACATTCVSSSARRRPKMSQVARVLEGNLSADGLLKEIGSVSDNRTFPGSSDYDSSPQSQYNQDLDQLRTPGLVSQGDCSTESSSLFTSAQGLPPPTSSTAKST</sequence>
<accession>A0A7C8Z5G2</accession>
<evidence type="ECO:0000256" key="6">
    <source>
        <dbReference type="ARBA" id="ARBA00022741"/>
    </source>
</evidence>
<dbReference type="PANTHER" id="PTHR47982">
    <property type="entry name" value="PROLINE-RICH RECEPTOR-LIKE PROTEIN KINASE PERK4"/>
    <property type="match status" value="1"/>
</dbReference>
<dbReference type="SUPFAM" id="SSF56112">
    <property type="entry name" value="Protein kinase-like (PK-like)"/>
    <property type="match status" value="1"/>
</dbReference>
<keyword evidence="8" id="KW-1133">Transmembrane helix</keyword>
<evidence type="ECO:0000256" key="2">
    <source>
        <dbReference type="ARBA" id="ARBA00012513"/>
    </source>
</evidence>
<dbReference type="EMBL" id="GISG01089377">
    <property type="protein sequence ID" value="MBA4634091.1"/>
    <property type="molecule type" value="Transcribed_RNA"/>
</dbReference>
<keyword evidence="4 14" id="KW-0808">Transferase</keyword>
<comment type="catalytic activity">
    <reaction evidence="10">
        <text>L-threonyl-[protein] + ATP = O-phospho-L-threonyl-[protein] + ADP + H(+)</text>
        <dbReference type="Rhea" id="RHEA:46608"/>
        <dbReference type="Rhea" id="RHEA-COMP:11060"/>
        <dbReference type="Rhea" id="RHEA-COMP:11605"/>
        <dbReference type="ChEBI" id="CHEBI:15378"/>
        <dbReference type="ChEBI" id="CHEBI:30013"/>
        <dbReference type="ChEBI" id="CHEBI:30616"/>
        <dbReference type="ChEBI" id="CHEBI:61977"/>
        <dbReference type="ChEBI" id="CHEBI:456216"/>
        <dbReference type="EC" id="2.7.11.1"/>
    </reaction>
</comment>
<dbReference type="GO" id="GO:0005886">
    <property type="term" value="C:plasma membrane"/>
    <property type="evidence" value="ECO:0007669"/>
    <property type="project" value="UniProtKB-SubCell"/>
</dbReference>
<keyword evidence="7" id="KW-0067">ATP-binding</keyword>
<keyword evidence="14" id="KW-0675">Receptor</keyword>
<evidence type="ECO:0000256" key="4">
    <source>
        <dbReference type="ARBA" id="ARBA00022679"/>
    </source>
</evidence>
<evidence type="ECO:0000256" key="5">
    <source>
        <dbReference type="ARBA" id="ARBA00022692"/>
    </source>
</evidence>
<reference evidence="14" key="1">
    <citation type="journal article" date="2013" name="J. Plant Res.">
        <title>Effect of fungi and light on seed germination of three Opuntia species from semiarid lands of central Mexico.</title>
        <authorList>
            <person name="Delgado-Sanchez P."/>
            <person name="Jimenez-Bremont J.F."/>
            <person name="Guerrero-Gonzalez Mde L."/>
            <person name="Flores J."/>
        </authorList>
    </citation>
    <scope>NUCLEOTIDE SEQUENCE</scope>
    <source>
        <tissue evidence="14">Cladode</tissue>
    </source>
</reference>
<organism evidence="14">
    <name type="scientific">Opuntia streptacantha</name>
    <name type="common">Prickly pear cactus</name>
    <name type="synonym">Opuntia cardona</name>
    <dbReference type="NCBI Taxonomy" id="393608"/>
    <lineage>
        <taxon>Eukaryota</taxon>
        <taxon>Viridiplantae</taxon>
        <taxon>Streptophyta</taxon>
        <taxon>Embryophyta</taxon>
        <taxon>Tracheophyta</taxon>
        <taxon>Spermatophyta</taxon>
        <taxon>Magnoliopsida</taxon>
        <taxon>eudicotyledons</taxon>
        <taxon>Gunneridae</taxon>
        <taxon>Pentapetalae</taxon>
        <taxon>Caryophyllales</taxon>
        <taxon>Cactineae</taxon>
        <taxon>Cactaceae</taxon>
        <taxon>Opuntioideae</taxon>
        <taxon>Opuntia</taxon>
    </lineage>
</organism>
<evidence type="ECO:0000313" key="14">
    <source>
        <dbReference type="EMBL" id="MBA4634091.1"/>
    </source>
</evidence>
<keyword evidence="6" id="KW-0547">Nucleotide-binding</keyword>
<dbReference type="GO" id="GO:0005524">
    <property type="term" value="F:ATP binding"/>
    <property type="evidence" value="ECO:0007669"/>
    <property type="project" value="UniProtKB-KW"/>
</dbReference>
<evidence type="ECO:0000259" key="13">
    <source>
        <dbReference type="Pfam" id="PF07714"/>
    </source>
</evidence>
<comment type="subcellular location">
    <subcellularLocation>
        <location evidence="1">Cell membrane</location>
        <topology evidence="1">Single-pass membrane protein</topology>
    </subcellularLocation>
</comment>
<dbReference type="Pfam" id="PF07714">
    <property type="entry name" value="PK_Tyr_Ser-Thr"/>
    <property type="match status" value="1"/>
</dbReference>
<comment type="catalytic activity">
    <reaction evidence="11">
        <text>L-seryl-[protein] + ATP = O-phospho-L-seryl-[protein] + ADP + H(+)</text>
        <dbReference type="Rhea" id="RHEA:17989"/>
        <dbReference type="Rhea" id="RHEA-COMP:9863"/>
        <dbReference type="Rhea" id="RHEA-COMP:11604"/>
        <dbReference type="ChEBI" id="CHEBI:15378"/>
        <dbReference type="ChEBI" id="CHEBI:29999"/>
        <dbReference type="ChEBI" id="CHEBI:30616"/>
        <dbReference type="ChEBI" id="CHEBI:83421"/>
        <dbReference type="ChEBI" id="CHEBI:456216"/>
        <dbReference type="EC" id="2.7.11.1"/>
    </reaction>
</comment>
<feature type="domain" description="Serine-threonine/tyrosine-protein kinase catalytic" evidence="13">
    <location>
        <begin position="11"/>
        <end position="117"/>
    </location>
</feature>
<name>A0A7C8Z5G2_OPUST</name>
<feature type="region of interest" description="Disordered" evidence="12">
    <location>
        <begin position="133"/>
        <end position="197"/>
    </location>
</feature>
<proteinExistence type="predicted"/>
<dbReference type="EC" id="2.7.11.1" evidence="2"/>
<evidence type="ECO:0000256" key="1">
    <source>
        <dbReference type="ARBA" id="ARBA00004162"/>
    </source>
</evidence>
<dbReference type="InterPro" id="IPR001245">
    <property type="entry name" value="Ser-Thr/Tyr_kinase_cat_dom"/>
</dbReference>
<evidence type="ECO:0000256" key="3">
    <source>
        <dbReference type="ARBA" id="ARBA00022527"/>
    </source>
</evidence>
<protein>
    <recommendedName>
        <fullName evidence="2">non-specific serine/threonine protein kinase</fullName>
        <ecNumber evidence="2">2.7.11.1</ecNumber>
    </recommendedName>
</protein>
<dbReference type="AlphaFoldDB" id="A0A7C8Z5G2"/>
<evidence type="ECO:0000256" key="7">
    <source>
        <dbReference type="ARBA" id="ARBA00022840"/>
    </source>
</evidence>
<feature type="compositionally biased region" description="Low complexity" evidence="12">
    <location>
        <begin position="141"/>
        <end position="154"/>
    </location>
</feature>
<dbReference type="Gene3D" id="1.10.510.10">
    <property type="entry name" value="Transferase(Phosphotransferase) domain 1"/>
    <property type="match status" value="1"/>
</dbReference>
<dbReference type="InterPro" id="IPR047117">
    <property type="entry name" value="PERK1-13-like"/>
</dbReference>
<reference evidence="14" key="2">
    <citation type="submission" date="2020-07" db="EMBL/GenBank/DDBJ databases">
        <authorList>
            <person name="Vera ALvarez R."/>
            <person name="Arias-Moreno D.M."/>
            <person name="Jimenez-Jacinto V."/>
            <person name="Jimenez-Bremont J.F."/>
            <person name="Swaminathan K."/>
            <person name="Moose S.P."/>
            <person name="Guerrero-Gonzalez M.L."/>
            <person name="Marino-Ramirez L."/>
            <person name="Landsman D."/>
            <person name="Rodriguez-Kessler M."/>
            <person name="Delgado-Sanchez P."/>
        </authorList>
    </citation>
    <scope>NUCLEOTIDE SEQUENCE</scope>
    <source>
        <tissue evidence="14">Cladode</tissue>
    </source>
</reference>